<organism evidence="1 2">
    <name type="scientific">Testudinibacter aquarius</name>
    <dbReference type="NCBI Taxonomy" id="1524974"/>
    <lineage>
        <taxon>Bacteria</taxon>
        <taxon>Pseudomonadati</taxon>
        <taxon>Pseudomonadota</taxon>
        <taxon>Gammaproteobacteria</taxon>
        <taxon>Pasteurellales</taxon>
        <taxon>Pasteurellaceae</taxon>
        <taxon>Testudinibacter</taxon>
    </lineage>
</organism>
<dbReference type="Proteomes" id="UP000294619">
    <property type="component" value="Unassembled WGS sequence"/>
</dbReference>
<name>A0A4R3Y6D0_9PAST</name>
<evidence type="ECO:0000313" key="1">
    <source>
        <dbReference type="EMBL" id="TCV87152.1"/>
    </source>
</evidence>
<protein>
    <recommendedName>
        <fullName evidence="3">Virulence-associated protein VapD</fullName>
    </recommendedName>
</protein>
<evidence type="ECO:0008006" key="3">
    <source>
        <dbReference type="Google" id="ProtNLM"/>
    </source>
</evidence>
<dbReference type="EMBL" id="SMCP01000005">
    <property type="protein sequence ID" value="TCV87152.1"/>
    <property type="molecule type" value="Genomic_DNA"/>
</dbReference>
<dbReference type="AlphaFoldDB" id="A0A4R3Y6D0"/>
<sequence length="44" mass="4908">MYAISFDLVVADTEKNHPKGVAQAYFDIGSTLRKFGFERVQGSL</sequence>
<dbReference type="RefSeq" id="WP_269778489.1">
    <property type="nucleotide sequence ID" value="NZ_LEKL01000063.1"/>
</dbReference>
<gene>
    <name evidence="1" type="ORF">EDC16_10569</name>
</gene>
<proteinExistence type="predicted"/>
<reference evidence="1 2" key="1">
    <citation type="submission" date="2019-03" db="EMBL/GenBank/DDBJ databases">
        <title>Genomic Encyclopedia of Type Strains, Phase IV (KMG-IV): sequencing the most valuable type-strain genomes for metagenomic binning, comparative biology and taxonomic classification.</title>
        <authorList>
            <person name="Goeker M."/>
        </authorList>
    </citation>
    <scope>NUCLEOTIDE SEQUENCE [LARGE SCALE GENOMIC DNA]</scope>
    <source>
        <strain evidence="1 2">DSM 28140</strain>
    </source>
</reference>
<comment type="caution">
    <text evidence="1">The sequence shown here is derived from an EMBL/GenBank/DDBJ whole genome shotgun (WGS) entry which is preliminary data.</text>
</comment>
<accession>A0A4R3Y6D0</accession>
<evidence type="ECO:0000313" key="2">
    <source>
        <dbReference type="Proteomes" id="UP000294619"/>
    </source>
</evidence>
<dbReference type="Gene3D" id="3.30.70.240">
    <property type="match status" value="1"/>
</dbReference>